<sequence length="142" mass="15808">MQNQIEHVINQLQQVKPDEYGDCVDQLNHVLAGFSKLPDKELAVPAMLALIERYPDADMGSPGPLVHEMEGIFGYEGHLEESLTRAPTALTCWMANRLLNAQQEGSRQRWLQALQRVANNPSAPQSAQAEAREFLRFQGAPG</sequence>
<comment type="caution">
    <text evidence="1">The sequence shown here is derived from an EMBL/GenBank/DDBJ whole genome shotgun (WGS) entry which is preliminary data.</text>
</comment>
<proteinExistence type="predicted"/>
<organism evidence="1 2">
    <name type="scientific">Aquabacterium soli</name>
    <dbReference type="NCBI Taxonomy" id="2493092"/>
    <lineage>
        <taxon>Bacteria</taxon>
        <taxon>Pseudomonadati</taxon>
        <taxon>Pseudomonadota</taxon>
        <taxon>Betaproteobacteria</taxon>
        <taxon>Burkholderiales</taxon>
        <taxon>Aquabacterium</taxon>
    </lineage>
</organism>
<dbReference type="OrthoDB" id="8794104at2"/>
<dbReference type="Proteomes" id="UP000269265">
    <property type="component" value="Unassembled WGS sequence"/>
</dbReference>
<accession>A0A426UZ99</accession>
<gene>
    <name evidence="1" type="ORF">EIP75_23695</name>
</gene>
<evidence type="ECO:0000313" key="1">
    <source>
        <dbReference type="EMBL" id="RRR99885.1"/>
    </source>
</evidence>
<dbReference type="AlphaFoldDB" id="A0A426UZ99"/>
<evidence type="ECO:0000313" key="2">
    <source>
        <dbReference type="Proteomes" id="UP000269265"/>
    </source>
</evidence>
<name>A0A426UZ99_9BURK</name>
<dbReference type="RefSeq" id="WP_125245656.1">
    <property type="nucleotide sequence ID" value="NZ_RSED01000049.1"/>
</dbReference>
<reference evidence="1 2" key="1">
    <citation type="submission" date="2018-12" db="EMBL/GenBank/DDBJ databases">
        <title>The whole draft genome of Aquabacterium sp. SJQ9.</title>
        <authorList>
            <person name="Sun L."/>
            <person name="Gao X."/>
            <person name="Chen W."/>
            <person name="Huang K."/>
        </authorList>
    </citation>
    <scope>NUCLEOTIDE SEQUENCE [LARGE SCALE GENOMIC DNA]</scope>
    <source>
        <strain evidence="1 2">SJQ9</strain>
    </source>
</reference>
<dbReference type="EMBL" id="RSED01000049">
    <property type="protein sequence ID" value="RRR99885.1"/>
    <property type="molecule type" value="Genomic_DNA"/>
</dbReference>
<protein>
    <submittedName>
        <fullName evidence="1">Uncharacterized protein</fullName>
    </submittedName>
</protein>
<keyword evidence="2" id="KW-1185">Reference proteome</keyword>